<accession>A0AA39MI59</accession>
<dbReference type="Proteomes" id="UP001175226">
    <property type="component" value="Unassembled WGS sequence"/>
</dbReference>
<sequence length="248" mass="27695">MASFPTRDGVWISRIMSEENGLWGDAFQSGLGTLYYSIPSSKLYASSGSGKVTLDSIHAHPAHSRLHRTHYTNGTLAAFDTALVRKYHSHFFPSTMQPPPKHLASRHPDRHLGMYRVKRERTAGNHPLVSVLPDNELQKDLYSIILNHAKQDLESQSNPDMIHHLPRMPAHYRIFFNLSDLGMALTWDARGATDGWAIDNIERSLLWKIVSITAMGKWLVAVDPGGKESNDVAAVSNSTSRLELTEGD</sequence>
<organism evidence="1 2">
    <name type="scientific">Armillaria borealis</name>
    <dbReference type="NCBI Taxonomy" id="47425"/>
    <lineage>
        <taxon>Eukaryota</taxon>
        <taxon>Fungi</taxon>
        <taxon>Dikarya</taxon>
        <taxon>Basidiomycota</taxon>
        <taxon>Agaricomycotina</taxon>
        <taxon>Agaricomycetes</taxon>
        <taxon>Agaricomycetidae</taxon>
        <taxon>Agaricales</taxon>
        <taxon>Marasmiineae</taxon>
        <taxon>Physalacriaceae</taxon>
        <taxon>Armillaria</taxon>
    </lineage>
</organism>
<reference evidence="1" key="1">
    <citation type="submission" date="2023-06" db="EMBL/GenBank/DDBJ databases">
        <authorList>
            <consortium name="Lawrence Berkeley National Laboratory"/>
            <person name="Ahrendt S."/>
            <person name="Sahu N."/>
            <person name="Indic B."/>
            <person name="Wong-Bajracharya J."/>
            <person name="Merenyi Z."/>
            <person name="Ke H.-M."/>
            <person name="Monk M."/>
            <person name="Kocsube S."/>
            <person name="Drula E."/>
            <person name="Lipzen A."/>
            <person name="Balint B."/>
            <person name="Henrissat B."/>
            <person name="Andreopoulos B."/>
            <person name="Martin F.M."/>
            <person name="Harder C.B."/>
            <person name="Rigling D."/>
            <person name="Ford K.L."/>
            <person name="Foster G.D."/>
            <person name="Pangilinan J."/>
            <person name="Papanicolaou A."/>
            <person name="Barry K."/>
            <person name="LaButti K."/>
            <person name="Viragh M."/>
            <person name="Koriabine M."/>
            <person name="Yan M."/>
            <person name="Riley R."/>
            <person name="Champramary S."/>
            <person name="Plett K.L."/>
            <person name="Tsai I.J."/>
            <person name="Slot J."/>
            <person name="Sipos G."/>
            <person name="Plett J."/>
            <person name="Nagy L.G."/>
            <person name="Grigoriev I.V."/>
        </authorList>
    </citation>
    <scope>NUCLEOTIDE SEQUENCE</scope>
    <source>
        <strain evidence="1">FPL87.14</strain>
    </source>
</reference>
<evidence type="ECO:0000313" key="1">
    <source>
        <dbReference type="EMBL" id="KAK0434718.1"/>
    </source>
</evidence>
<keyword evidence="2" id="KW-1185">Reference proteome</keyword>
<evidence type="ECO:0000313" key="2">
    <source>
        <dbReference type="Proteomes" id="UP001175226"/>
    </source>
</evidence>
<gene>
    <name evidence="1" type="ORF">EV421DRAFT_1740727</name>
</gene>
<name>A0AA39MI59_9AGAR</name>
<dbReference type="EMBL" id="JAUEPT010000069">
    <property type="protein sequence ID" value="KAK0434718.1"/>
    <property type="molecule type" value="Genomic_DNA"/>
</dbReference>
<proteinExistence type="predicted"/>
<dbReference type="AlphaFoldDB" id="A0AA39MI59"/>
<comment type="caution">
    <text evidence="1">The sequence shown here is derived from an EMBL/GenBank/DDBJ whole genome shotgun (WGS) entry which is preliminary data.</text>
</comment>
<protein>
    <submittedName>
        <fullName evidence="1">Uncharacterized protein</fullName>
    </submittedName>
</protein>